<accession>A0A162MV40</accession>
<dbReference type="GO" id="GO:0016887">
    <property type="term" value="F:ATP hydrolysis activity"/>
    <property type="evidence" value="ECO:0007669"/>
    <property type="project" value="InterPro"/>
</dbReference>
<evidence type="ECO:0000256" key="2">
    <source>
        <dbReference type="ARBA" id="ARBA00022741"/>
    </source>
</evidence>
<evidence type="ECO:0000313" key="6">
    <source>
        <dbReference type="Proteomes" id="UP000075737"/>
    </source>
</evidence>
<dbReference type="EMBL" id="LOHZ01000020">
    <property type="protein sequence ID" value="KYO67788.1"/>
    <property type="molecule type" value="Genomic_DNA"/>
</dbReference>
<dbReference type="OrthoDB" id="9780431at2"/>
<dbReference type="SMART" id="SM00382">
    <property type="entry name" value="AAA"/>
    <property type="match status" value="1"/>
</dbReference>
<sequence length="227" mass="25718">MNIIEGYNIQVKSKDKLILNINEIKIPQGRVFACIGPNGAGKSTLIRVLTFLQNPHKGEIFYNGEKVRQKEIIKIRRKMAVVFQEPLLLNTTVKENILLGLKIRGVDSKTAEKKARFWMEKLKVSHLEKRWARLLSGGEAKRVSIARALALEPEIIFLDEPFANLDEFGKGDLLMELTEILKSTSMTAFFVSHEKKEISVLADRGIILESGKIIKQGSIEEILTLDY</sequence>
<dbReference type="InterPro" id="IPR027417">
    <property type="entry name" value="P-loop_NTPase"/>
</dbReference>
<proteinExistence type="predicted"/>
<keyword evidence="1" id="KW-0813">Transport</keyword>
<dbReference type="Proteomes" id="UP000075737">
    <property type="component" value="Unassembled WGS sequence"/>
</dbReference>
<evidence type="ECO:0000256" key="3">
    <source>
        <dbReference type="ARBA" id="ARBA00022840"/>
    </source>
</evidence>
<keyword evidence="6" id="KW-1185">Reference proteome</keyword>
<dbReference type="PROSITE" id="PS00211">
    <property type="entry name" value="ABC_TRANSPORTER_1"/>
    <property type="match status" value="1"/>
</dbReference>
<dbReference type="InterPro" id="IPR003593">
    <property type="entry name" value="AAA+_ATPase"/>
</dbReference>
<evidence type="ECO:0000313" key="5">
    <source>
        <dbReference type="EMBL" id="KYO67788.1"/>
    </source>
</evidence>
<reference evidence="5 6" key="1">
    <citation type="submission" date="2015-12" db="EMBL/GenBank/DDBJ databases">
        <title>Draft genome of Thermovenabulum gondwanense isolated from a red thermophilic microbial mat colonisisng an outflow channel of a bore well.</title>
        <authorList>
            <person name="Patel B.K."/>
        </authorList>
    </citation>
    <scope>NUCLEOTIDE SEQUENCE [LARGE SCALE GENOMIC DNA]</scope>
    <source>
        <strain evidence="5 6">R270</strain>
    </source>
</reference>
<feature type="domain" description="ABC transporter" evidence="4">
    <location>
        <begin position="4"/>
        <end position="227"/>
    </location>
</feature>
<dbReference type="SUPFAM" id="SSF52540">
    <property type="entry name" value="P-loop containing nucleoside triphosphate hydrolases"/>
    <property type="match status" value="1"/>
</dbReference>
<keyword evidence="2" id="KW-0547">Nucleotide-binding</keyword>
<dbReference type="Pfam" id="PF00005">
    <property type="entry name" value="ABC_tran"/>
    <property type="match status" value="1"/>
</dbReference>
<dbReference type="GO" id="GO:0005524">
    <property type="term" value="F:ATP binding"/>
    <property type="evidence" value="ECO:0007669"/>
    <property type="project" value="UniProtKB-KW"/>
</dbReference>
<dbReference type="PROSITE" id="PS50893">
    <property type="entry name" value="ABC_TRANSPORTER_2"/>
    <property type="match status" value="1"/>
</dbReference>
<keyword evidence="3 5" id="KW-0067">ATP-binding</keyword>
<organism evidence="5 6">
    <name type="scientific">Thermovenabulum gondwanense</name>
    <dbReference type="NCBI Taxonomy" id="520767"/>
    <lineage>
        <taxon>Bacteria</taxon>
        <taxon>Bacillati</taxon>
        <taxon>Bacillota</taxon>
        <taxon>Clostridia</taxon>
        <taxon>Thermosediminibacterales</taxon>
        <taxon>Thermosediminibacteraceae</taxon>
        <taxon>Thermovenabulum</taxon>
    </lineage>
</organism>
<name>A0A162MV40_9FIRM</name>
<dbReference type="InterPro" id="IPR050093">
    <property type="entry name" value="ABC_SmlMolc_Importer"/>
</dbReference>
<evidence type="ECO:0000259" key="4">
    <source>
        <dbReference type="PROSITE" id="PS50893"/>
    </source>
</evidence>
<gene>
    <name evidence="5" type="primary">opuBA</name>
    <name evidence="5" type="ORF">ATZ99_04280</name>
</gene>
<dbReference type="Gene3D" id="3.40.50.300">
    <property type="entry name" value="P-loop containing nucleotide triphosphate hydrolases"/>
    <property type="match status" value="1"/>
</dbReference>
<dbReference type="RefSeq" id="WP_068747605.1">
    <property type="nucleotide sequence ID" value="NZ_LOHZ01000020.1"/>
</dbReference>
<dbReference type="AlphaFoldDB" id="A0A162MV40"/>
<dbReference type="PATRIC" id="fig|520767.4.peg.438"/>
<evidence type="ECO:0000256" key="1">
    <source>
        <dbReference type="ARBA" id="ARBA00022448"/>
    </source>
</evidence>
<dbReference type="PANTHER" id="PTHR42781:SF9">
    <property type="entry name" value="AMINO ACID ABC TRANSPORTER, ATP-BINDING PROTEIN-RELATED"/>
    <property type="match status" value="1"/>
</dbReference>
<dbReference type="InterPro" id="IPR017871">
    <property type="entry name" value="ABC_transporter-like_CS"/>
</dbReference>
<protein>
    <submittedName>
        <fullName evidence="5">Choline transport ATP-binding protein OpuBA</fullName>
    </submittedName>
</protein>
<dbReference type="InterPro" id="IPR003439">
    <property type="entry name" value="ABC_transporter-like_ATP-bd"/>
</dbReference>
<comment type="caution">
    <text evidence="5">The sequence shown here is derived from an EMBL/GenBank/DDBJ whole genome shotgun (WGS) entry which is preliminary data.</text>
</comment>
<dbReference type="PANTHER" id="PTHR42781">
    <property type="entry name" value="SPERMIDINE/PUTRESCINE IMPORT ATP-BINDING PROTEIN POTA"/>
    <property type="match status" value="1"/>
</dbReference>
<dbReference type="STRING" id="520767.ATZ99_04280"/>